<dbReference type="EMBL" id="ABFK02000020">
    <property type="protein sequence ID" value="EDS02180.1"/>
    <property type="molecule type" value="Genomic_DNA"/>
</dbReference>
<evidence type="ECO:0000256" key="1">
    <source>
        <dbReference type="SAM" id="Phobius"/>
    </source>
</evidence>
<sequence length="96" mass="10977">MHLLIDKRHRSEILLPAKVIIIFGLFFVHAPNFQKIGSTARKTSLQQGDRFKITGIKPPRRCRSVLFASGERGLGIQVSPFSKNDSRMKFYYNSIV</sequence>
<reference evidence="2" key="1">
    <citation type="submission" date="2007-10" db="EMBL/GenBank/DDBJ databases">
        <authorList>
            <person name="Fulton L."/>
            <person name="Clifton S."/>
            <person name="Fulton B."/>
            <person name="Xu J."/>
            <person name="Minx P."/>
            <person name="Pepin K.H."/>
            <person name="Johnson M."/>
            <person name="Thiruvilangam P."/>
            <person name="Bhonagiri V."/>
            <person name="Nash W.E."/>
            <person name="Mardis E.R."/>
            <person name="Wilson R.K."/>
        </authorList>
    </citation>
    <scope>NUCLEOTIDE SEQUENCE [LARGE SCALE GENOMIC DNA]</scope>
    <source>
        <strain evidence="2">DSM 17216</strain>
    </source>
</reference>
<keyword evidence="1" id="KW-0812">Transmembrane</keyword>
<dbReference type="AlphaFoldDB" id="B0MX74"/>
<gene>
    <name evidence="2" type="ORF">ALIPUT_01699</name>
</gene>
<comment type="caution">
    <text evidence="2">The sequence shown here is derived from an EMBL/GenBank/DDBJ whole genome shotgun (WGS) entry which is preliminary data.</text>
</comment>
<reference evidence="2" key="2">
    <citation type="submission" date="2013-09" db="EMBL/GenBank/DDBJ databases">
        <title>Draft genome sequence of Alistipes putredinis (DSM 17216).</title>
        <authorList>
            <person name="Sudarsanam P."/>
            <person name="Ley R."/>
            <person name="Guruge J."/>
            <person name="Turnbaugh P.J."/>
            <person name="Mahowald M."/>
            <person name="Liep D."/>
            <person name="Gordon J."/>
        </authorList>
    </citation>
    <scope>NUCLEOTIDE SEQUENCE</scope>
    <source>
        <strain evidence="2">DSM 17216</strain>
    </source>
</reference>
<feature type="transmembrane region" description="Helical" evidence="1">
    <location>
        <begin position="12"/>
        <end position="30"/>
    </location>
</feature>
<protein>
    <submittedName>
        <fullName evidence="2">Uncharacterized protein</fullName>
    </submittedName>
</protein>
<evidence type="ECO:0000313" key="3">
    <source>
        <dbReference type="Proteomes" id="UP000005819"/>
    </source>
</evidence>
<name>B0MX74_9BACT</name>
<accession>B0MX74</accession>
<organism evidence="2 3">
    <name type="scientific">Alistipes putredinis DSM 17216</name>
    <dbReference type="NCBI Taxonomy" id="445970"/>
    <lineage>
        <taxon>Bacteria</taxon>
        <taxon>Pseudomonadati</taxon>
        <taxon>Bacteroidota</taxon>
        <taxon>Bacteroidia</taxon>
        <taxon>Bacteroidales</taxon>
        <taxon>Rikenellaceae</taxon>
        <taxon>Alistipes</taxon>
    </lineage>
</organism>
<proteinExistence type="predicted"/>
<dbReference type="HOGENOM" id="CLU_2353657_0_0_10"/>
<keyword evidence="3" id="KW-1185">Reference proteome</keyword>
<evidence type="ECO:0000313" key="2">
    <source>
        <dbReference type="EMBL" id="EDS02180.1"/>
    </source>
</evidence>
<keyword evidence="1" id="KW-1133">Transmembrane helix</keyword>
<keyword evidence="1" id="KW-0472">Membrane</keyword>
<dbReference type="Proteomes" id="UP000005819">
    <property type="component" value="Unassembled WGS sequence"/>
</dbReference>